<dbReference type="OrthoDB" id="1939643at2759"/>
<dbReference type="GO" id="GO:0051382">
    <property type="term" value="P:kinetochore assembly"/>
    <property type="evidence" value="ECO:0000318"/>
    <property type="project" value="GO_Central"/>
</dbReference>
<feature type="compositionally biased region" description="Polar residues" evidence="4">
    <location>
        <begin position="397"/>
        <end position="412"/>
    </location>
</feature>
<reference evidence="5 6" key="1">
    <citation type="journal article" date="2007" name="Science">
        <title>The Chlamydomonas genome reveals the evolution of key animal and plant functions.</title>
        <authorList>
            <person name="Merchant S.S."/>
            <person name="Prochnik S.E."/>
            <person name="Vallon O."/>
            <person name="Harris E.H."/>
            <person name="Karpowicz S.J."/>
            <person name="Witman G.B."/>
            <person name="Terry A."/>
            <person name="Salamov A."/>
            <person name="Fritz-Laylin L.K."/>
            <person name="Marechal-Drouard L."/>
            <person name="Marshall W.F."/>
            <person name="Qu L.H."/>
            <person name="Nelson D.R."/>
            <person name="Sanderfoot A.A."/>
            <person name="Spalding M.H."/>
            <person name="Kapitonov V.V."/>
            <person name="Ren Q."/>
            <person name="Ferris P."/>
            <person name="Lindquist E."/>
            <person name="Shapiro H."/>
            <person name="Lucas S.M."/>
            <person name="Grimwood J."/>
            <person name="Schmutz J."/>
            <person name="Cardol P."/>
            <person name="Cerutti H."/>
            <person name="Chanfreau G."/>
            <person name="Chen C.L."/>
            <person name="Cognat V."/>
            <person name="Croft M.T."/>
            <person name="Dent R."/>
            <person name="Dutcher S."/>
            <person name="Fernandez E."/>
            <person name="Fukuzawa H."/>
            <person name="Gonzalez-Ballester D."/>
            <person name="Gonzalez-Halphen D."/>
            <person name="Hallmann A."/>
            <person name="Hanikenne M."/>
            <person name="Hippler M."/>
            <person name="Inwood W."/>
            <person name="Jabbari K."/>
            <person name="Kalanon M."/>
            <person name="Kuras R."/>
            <person name="Lefebvre P.A."/>
            <person name="Lemaire S.D."/>
            <person name="Lobanov A.V."/>
            <person name="Lohr M."/>
            <person name="Manuell A."/>
            <person name="Meier I."/>
            <person name="Mets L."/>
            <person name="Mittag M."/>
            <person name="Mittelmeier T."/>
            <person name="Moroney J.V."/>
            <person name="Moseley J."/>
            <person name="Napoli C."/>
            <person name="Nedelcu A.M."/>
            <person name="Niyogi K."/>
            <person name="Novoselov S.V."/>
            <person name="Paulsen I.T."/>
            <person name="Pazour G."/>
            <person name="Purton S."/>
            <person name="Ral J.P."/>
            <person name="Riano-Pachon D.M."/>
            <person name="Riekhof W."/>
            <person name="Rymarquis L."/>
            <person name="Schroda M."/>
            <person name="Stern D."/>
            <person name="Umen J."/>
            <person name="Willows R."/>
            <person name="Wilson N."/>
            <person name="Zimmer S.L."/>
            <person name="Allmer J."/>
            <person name="Balk J."/>
            <person name="Bisova K."/>
            <person name="Chen C.J."/>
            <person name="Elias M."/>
            <person name="Gendler K."/>
            <person name="Hauser C."/>
            <person name="Lamb M.R."/>
            <person name="Ledford H."/>
            <person name="Long J.C."/>
            <person name="Minagawa J."/>
            <person name="Page M.D."/>
            <person name="Pan J."/>
            <person name="Pootakham W."/>
            <person name="Roje S."/>
            <person name="Rose A."/>
            <person name="Stahlberg E."/>
            <person name="Terauchi A.M."/>
            <person name="Yang P."/>
            <person name="Ball S."/>
            <person name="Bowler C."/>
            <person name="Dieckmann C.L."/>
            <person name="Gladyshev V.N."/>
            <person name="Green P."/>
            <person name="Jorgensen R."/>
            <person name="Mayfield S."/>
            <person name="Mueller-Roeber B."/>
            <person name="Rajamani S."/>
            <person name="Sayre R.T."/>
            <person name="Brokstein P."/>
            <person name="Dubchak I."/>
            <person name="Goodstein D."/>
            <person name="Hornick L."/>
            <person name="Huang Y.W."/>
            <person name="Jhaveri J."/>
            <person name="Luo Y."/>
            <person name="Martinez D."/>
            <person name="Ngau W.C."/>
            <person name="Otillar B."/>
            <person name="Poliakov A."/>
            <person name="Porter A."/>
            <person name="Szajkowski L."/>
            <person name="Werner G."/>
            <person name="Zhou K."/>
            <person name="Grigoriev I.V."/>
            <person name="Rokhsar D.S."/>
            <person name="Grossman A.R."/>
        </authorList>
    </citation>
    <scope>NUCLEOTIDE SEQUENCE [LARGE SCALE GENOMIC DNA]</scope>
    <source>
        <strain evidence="6">CC-503</strain>
    </source>
</reference>
<feature type="region of interest" description="Disordered" evidence="4">
    <location>
        <begin position="638"/>
        <end position="662"/>
    </location>
</feature>
<dbReference type="PANTHER" id="PTHR16684">
    <property type="entry name" value="CENTROMERE PROTEIN C"/>
    <property type="match status" value="1"/>
</dbReference>
<dbReference type="EMBL" id="CM008963">
    <property type="protein sequence ID" value="PNW86268.1"/>
    <property type="molecule type" value="Genomic_DNA"/>
</dbReference>
<feature type="compositionally biased region" description="Low complexity" evidence="4">
    <location>
        <begin position="189"/>
        <end position="199"/>
    </location>
</feature>
<evidence type="ECO:0000256" key="1">
    <source>
        <dbReference type="ARBA" id="ARBA00004123"/>
    </source>
</evidence>
<dbReference type="GeneID" id="5727270"/>
<feature type="region of interest" description="Disordered" evidence="4">
    <location>
        <begin position="166"/>
        <end position="207"/>
    </location>
</feature>
<feature type="region of interest" description="Disordered" evidence="4">
    <location>
        <begin position="250"/>
        <end position="284"/>
    </location>
</feature>
<feature type="region of interest" description="Disordered" evidence="4">
    <location>
        <begin position="871"/>
        <end position="908"/>
    </location>
</feature>
<dbReference type="AlphaFoldDB" id="A0A2K3E0F0"/>
<organism evidence="5 6">
    <name type="scientific">Chlamydomonas reinhardtii</name>
    <name type="common">Chlamydomonas smithii</name>
    <dbReference type="NCBI Taxonomy" id="3055"/>
    <lineage>
        <taxon>Eukaryota</taxon>
        <taxon>Viridiplantae</taxon>
        <taxon>Chlorophyta</taxon>
        <taxon>core chlorophytes</taxon>
        <taxon>Chlorophyceae</taxon>
        <taxon>CS clade</taxon>
        <taxon>Chlamydomonadales</taxon>
        <taxon>Chlamydomonadaceae</taxon>
        <taxon>Chlamydomonas</taxon>
    </lineage>
</organism>
<feature type="region of interest" description="Disordered" evidence="4">
    <location>
        <begin position="1"/>
        <end position="25"/>
    </location>
</feature>
<dbReference type="InParanoid" id="A0A2K3E0F0"/>
<feature type="compositionally biased region" description="Acidic residues" evidence="4">
    <location>
        <begin position="725"/>
        <end position="745"/>
    </location>
</feature>
<feature type="region of interest" description="Disordered" evidence="4">
    <location>
        <begin position="318"/>
        <end position="412"/>
    </location>
</feature>
<evidence type="ECO:0000313" key="6">
    <source>
        <dbReference type="Proteomes" id="UP000006906"/>
    </source>
</evidence>
<feature type="compositionally biased region" description="Pro residues" evidence="4">
    <location>
        <begin position="170"/>
        <end position="188"/>
    </location>
</feature>
<keyword evidence="6" id="KW-1185">Reference proteome</keyword>
<dbReference type="KEGG" id="cre:CHLRE_02g079250v5"/>
<dbReference type="GO" id="GO:0019237">
    <property type="term" value="F:centromeric DNA binding"/>
    <property type="evidence" value="ECO:0000318"/>
    <property type="project" value="GO_Central"/>
</dbReference>
<feature type="compositionally biased region" description="Low complexity" evidence="4">
    <location>
        <begin position="758"/>
        <end position="802"/>
    </location>
</feature>
<protein>
    <submittedName>
        <fullName evidence="5">Uncharacterized protein</fullName>
    </submittedName>
</protein>
<name>A0A2K3E0F0_CHLRE</name>
<evidence type="ECO:0000313" key="5">
    <source>
        <dbReference type="EMBL" id="PNW86268.1"/>
    </source>
</evidence>
<comment type="subcellular location">
    <subcellularLocation>
        <location evidence="1">Nucleus</location>
    </subcellularLocation>
</comment>
<feature type="region of interest" description="Disordered" evidence="4">
    <location>
        <begin position="513"/>
        <end position="553"/>
    </location>
</feature>
<keyword evidence="3" id="KW-0539">Nucleus</keyword>
<proteinExistence type="inferred from homology"/>
<dbReference type="GO" id="GO:0000776">
    <property type="term" value="C:kinetochore"/>
    <property type="evidence" value="ECO:0007669"/>
    <property type="project" value="InterPro"/>
</dbReference>
<dbReference type="GO" id="GO:0005634">
    <property type="term" value="C:nucleus"/>
    <property type="evidence" value="ECO:0007669"/>
    <property type="project" value="UniProtKB-SubCell"/>
</dbReference>
<dbReference type="InterPro" id="IPR028386">
    <property type="entry name" value="CENP-C/Mif2/cnp3"/>
</dbReference>
<feature type="compositionally biased region" description="Basic and acidic residues" evidence="4">
    <location>
        <begin position="385"/>
        <end position="394"/>
    </location>
</feature>
<dbReference type="GO" id="GO:0051315">
    <property type="term" value="P:attachment of mitotic spindle microtubules to kinetochore"/>
    <property type="evidence" value="ECO:0000318"/>
    <property type="project" value="GO_Central"/>
</dbReference>
<dbReference type="PANTHER" id="PTHR16684:SF11">
    <property type="entry name" value="CENTROMERE PROTEIN C"/>
    <property type="match status" value="1"/>
</dbReference>
<feature type="region of interest" description="Disordered" evidence="4">
    <location>
        <begin position="290"/>
        <end position="309"/>
    </location>
</feature>
<dbReference type="RefSeq" id="XP_042926847.1">
    <property type="nucleotide sequence ID" value="XM_043059213.1"/>
</dbReference>
<evidence type="ECO:0000256" key="4">
    <source>
        <dbReference type="SAM" id="MobiDB-lite"/>
    </source>
</evidence>
<feature type="compositionally biased region" description="Basic and acidic residues" evidence="4">
    <location>
        <begin position="806"/>
        <end position="817"/>
    </location>
</feature>
<dbReference type="Gramene" id="PNW86268">
    <property type="protein sequence ID" value="PNW86268"/>
    <property type="gene ID" value="CHLRE_02g079250v5"/>
</dbReference>
<accession>A0A2K3E0F0</accession>
<sequence>MENTTYMFQLRRQPRKPGSGRQRRPLTLPLTSALGATGAGIKRRSRLRASTKHALTTATDDAGCLVPAGPPAVGTASALGLHPPAQPPTQSPVVRAKKQRVAEIPKQKPATAAAANSPVAALAPAAAHGETVVHAFDPTEGRQHRVLVMGFSQGSRRRAQPRTFTLSFKVPPPPRYPTPAPSPVPSAAPSPLATASRLATPARSPAATVSLSPLTGMRGRISAAASPGVREPHLDDLVALAFEAAHAAEARKQAEMQRPSVSAAATPAPGRLPAGPAPGLLTQDTPARLHATPIEGVPERLLLPPLTSDRRRRFGNLEVRSTPAAGQQVPGTSVKGFTPIEGVPERMPDRSVKRMRLSAPFARHLPPVPPSLQQERGDGQAAGKDVPEPSERAVPENNGTGQKAASPSGATSQLDNLAQLQPAEIAAAVSAVARAALERVRNFHERLQPCSASTEQEGCAAAATTDVATSSHTCVSTPAGPTSSLTSNTPAVVKMHNLAAAAVDAVQRAAEAMGGPPTCRPRPSLLAGLPPRPPASVSGTPVASGGPAGAAGAAGPAAAQHLMEAADGQAGMEDIIHRAPAGTLIFPSRTPSPMGGFRWPSTTQGPLPQLDPGAVRSAGMVTPTLVAATAAAAAAVGSTSSPALEERVGSGEQAGPSRPSGAQAAGIAAAKAAPVAVAVSSASAKANGTSQQAQAAAGAVDDAMEAGWQEDAANDLGMDEDMEYDDQEEAEAGAERQEDEQDADAAQEVLALPEEPAARGSSAEQRSAGSSGARASGSSSGERNHSSGAEGEAAARSGSAAHSLRHSVEEHVKERRFLQGRKSLAGNGLTVDEGGTRRSTRSRVRPLQYWRGEAKTYNRAHNTLPTIKAIKMRTPEPKWPRPTSAHEKAKRKARTKQAAGLDAEAQEA</sequence>
<dbReference type="GO" id="GO:0051455">
    <property type="term" value="P:spindle attachment to meiosis I kinetochore"/>
    <property type="evidence" value="ECO:0000318"/>
    <property type="project" value="GO_Central"/>
</dbReference>
<gene>
    <name evidence="5" type="ORF">CHLRE_02g079250v5</name>
</gene>
<dbReference type="ExpressionAtlas" id="A0A2K3E0F0">
    <property type="expression patterns" value="baseline and differential"/>
</dbReference>
<dbReference type="Proteomes" id="UP000006906">
    <property type="component" value="Chromosome 2"/>
</dbReference>
<feature type="region of interest" description="Disordered" evidence="4">
    <location>
        <begin position="725"/>
        <end position="847"/>
    </location>
</feature>
<feature type="compositionally biased region" description="Basic and acidic residues" evidence="4">
    <location>
        <begin position="343"/>
        <end position="352"/>
    </location>
</feature>
<evidence type="ECO:0000256" key="2">
    <source>
        <dbReference type="ARBA" id="ARBA00010291"/>
    </source>
</evidence>
<evidence type="ECO:0000256" key="3">
    <source>
        <dbReference type="ARBA" id="ARBA00023242"/>
    </source>
</evidence>
<feature type="compositionally biased region" description="Basic and acidic residues" evidence="4">
    <location>
        <begin position="873"/>
        <end position="887"/>
    </location>
</feature>
<feature type="compositionally biased region" description="Low complexity" evidence="4">
    <location>
        <begin position="263"/>
        <end position="282"/>
    </location>
</feature>
<comment type="similarity">
    <text evidence="2">Belongs to the CENP-C/MIF2 family.</text>
</comment>